<feature type="domain" description="Ketoreductase" evidence="3">
    <location>
        <begin position="32"/>
        <end position="222"/>
    </location>
</feature>
<dbReference type="SUPFAM" id="SSF51735">
    <property type="entry name" value="NAD(P)-binding Rossmann-fold domains"/>
    <property type="match status" value="1"/>
</dbReference>
<evidence type="ECO:0000256" key="2">
    <source>
        <dbReference type="ARBA" id="ARBA00023002"/>
    </source>
</evidence>
<name>A0A6A6CUQ0_ZASCE</name>
<dbReference type="Proteomes" id="UP000799537">
    <property type="component" value="Unassembled WGS sequence"/>
</dbReference>
<dbReference type="SMART" id="SM00822">
    <property type="entry name" value="PKS_KR"/>
    <property type="match status" value="1"/>
</dbReference>
<gene>
    <name evidence="4" type="ORF">M409DRAFT_64346</name>
</gene>
<organism evidence="4 5">
    <name type="scientific">Zasmidium cellare ATCC 36951</name>
    <dbReference type="NCBI Taxonomy" id="1080233"/>
    <lineage>
        <taxon>Eukaryota</taxon>
        <taxon>Fungi</taxon>
        <taxon>Dikarya</taxon>
        <taxon>Ascomycota</taxon>
        <taxon>Pezizomycotina</taxon>
        <taxon>Dothideomycetes</taxon>
        <taxon>Dothideomycetidae</taxon>
        <taxon>Mycosphaerellales</taxon>
        <taxon>Mycosphaerellaceae</taxon>
        <taxon>Zasmidium</taxon>
    </lineage>
</organism>
<dbReference type="RefSeq" id="XP_033670807.1">
    <property type="nucleotide sequence ID" value="XM_033816032.1"/>
</dbReference>
<comment type="similarity">
    <text evidence="1">Belongs to the short-chain dehydrogenases/reductases (SDR) family.</text>
</comment>
<dbReference type="PANTHER" id="PTHR42901">
    <property type="entry name" value="ALCOHOL DEHYDROGENASE"/>
    <property type="match status" value="1"/>
</dbReference>
<dbReference type="GO" id="GO:0016491">
    <property type="term" value="F:oxidoreductase activity"/>
    <property type="evidence" value="ECO:0007669"/>
    <property type="project" value="UniProtKB-KW"/>
</dbReference>
<evidence type="ECO:0000256" key="1">
    <source>
        <dbReference type="ARBA" id="ARBA00006484"/>
    </source>
</evidence>
<dbReference type="AlphaFoldDB" id="A0A6A6CUQ0"/>
<keyword evidence="5" id="KW-1185">Reference proteome</keyword>
<dbReference type="InterPro" id="IPR002347">
    <property type="entry name" value="SDR_fam"/>
</dbReference>
<dbReference type="InterPro" id="IPR036291">
    <property type="entry name" value="NAD(P)-bd_dom_sf"/>
</dbReference>
<dbReference type="PRINTS" id="PR00081">
    <property type="entry name" value="GDHRDH"/>
</dbReference>
<evidence type="ECO:0000259" key="3">
    <source>
        <dbReference type="SMART" id="SM00822"/>
    </source>
</evidence>
<dbReference type="EMBL" id="ML993586">
    <property type="protein sequence ID" value="KAF2169918.1"/>
    <property type="molecule type" value="Genomic_DNA"/>
</dbReference>
<evidence type="ECO:0000313" key="4">
    <source>
        <dbReference type="EMBL" id="KAF2169918.1"/>
    </source>
</evidence>
<sequence length="288" mass="30944">MAFQFPSFTRILHHEPYDAISPLRPDLSVKGKTVVVTGGGTGIGKAIAKAFAQAGASSIAIVGRREERLKEAVKEISSAVGDETQKIFYQVADLTDRDATIEAFESIVQTQAAPIDICVSNAGTTPKPGLVADVAPDDFMSLVNGNVLSTLNTAHAFLPRASKKDAFFLNTSTGLVHMLPRPGISAHAASKAASAKLVEYVQAENPELHVVSLQPGSVATEATANMKVQGKDSPDLPGHFCVWLVSQEASFLKGKFVWANWDVEELKERAEEIRESRLLTIMLEGMDV</sequence>
<dbReference type="InterPro" id="IPR057326">
    <property type="entry name" value="KR_dom"/>
</dbReference>
<dbReference type="PANTHER" id="PTHR42901:SF1">
    <property type="entry name" value="ALCOHOL DEHYDROGENASE"/>
    <property type="match status" value="1"/>
</dbReference>
<dbReference type="GeneID" id="54569304"/>
<proteinExistence type="inferred from homology"/>
<evidence type="ECO:0000313" key="5">
    <source>
        <dbReference type="Proteomes" id="UP000799537"/>
    </source>
</evidence>
<dbReference type="Pfam" id="PF00106">
    <property type="entry name" value="adh_short"/>
    <property type="match status" value="1"/>
</dbReference>
<keyword evidence="2" id="KW-0560">Oxidoreductase</keyword>
<dbReference type="OrthoDB" id="1933717at2759"/>
<reference evidence="4" key="1">
    <citation type="journal article" date="2020" name="Stud. Mycol.">
        <title>101 Dothideomycetes genomes: a test case for predicting lifestyles and emergence of pathogens.</title>
        <authorList>
            <person name="Haridas S."/>
            <person name="Albert R."/>
            <person name="Binder M."/>
            <person name="Bloem J."/>
            <person name="Labutti K."/>
            <person name="Salamov A."/>
            <person name="Andreopoulos B."/>
            <person name="Baker S."/>
            <person name="Barry K."/>
            <person name="Bills G."/>
            <person name="Bluhm B."/>
            <person name="Cannon C."/>
            <person name="Castanera R."/>
            <person name="Culley D."/>
            <person name="Daum C."/>
            <person name="Ezra D."/>
            <person name="Gonzalez J."/>
            <person name="Henrissat B."/>
            <person name="Kuo A."/>
            <person name="Liang C."/>
            <person name="Lipzen A."/>
            <person name="Lutzoni F."/>
            <person name="Magnuson J."/>
            <person name="Mondo S."/>
            <person name="Nolan M."/>
            <person name="Ohm R."/>
            <person name="Pangilinan J."/>
            <person name="Park H.-J."/>
            <person name="Ramirez L."/>
            <person name="Alfaro M."/>
            <person name="Sun H."/>
            <person name="Tritt A."/>
            <person name="Yoshinaga Y."/>
            <person name="Zwiers L.-H."/>
            <person name="Turgeon B."/>
            <person name="Goodwin S."/>
            <person name="Spatafora J."/>
            <person name="Crous P."/>
            <person name="Grigoriev I."/>
        </authorList>
    </citation>
    <scope>NUCLEOTIDE SEQUENCE</scope>
    <source>
        <strain evidence="4">ATCC 36951</strain>
    </source>
</reference>
<accession>A0A6A6CUQ0</accession>
<dbReference type="Gene3D" id="3.40.50.720">
    <property type="entry name" value="NAD(P)-binding Rossmann-like Domain"/>
    <property type="match status" value="1"/>
</dbReference>
<protein>
    <recommendedName>
        <fullName evidence="3">Ketoreductase domain-containing protein</fullName>
    </recommendedName>
</protein>